<dbReference type="RefSeq" id="WP_109892709.1">
    <property type="nucleotide sequence ID" value="NZ_CP029550.1"/>
</dbReference>
<keyword evidence="3" id="KW-1185">Reference proteome</keyword>
<organism evidence="2 3">
    <name type="scientific">Methylobacterium durans</name>
    <dbReference type="NCBI Taxonomy" id="2202825"/>
    <lineage>
        <taxon>Bacteria</taxon>
        <taxon>Pseudomonadati</taxon>
        <taxon>Pseudomonadota</taxon>
        <taxon>Alphaproteobacteria</taxon>
        <taxon>Hyphomicrobiales</taxon>
        <taxon>Methylobacteriaceae</taxon>
        <taxon>Methylobacterium</taxon>
    </lineage>
</organism>
<feature type="transmembrane region" description="Helical" evidence="1">
    <location>
        <begin position="21"/>
        <end position="44"/>
    </location>
</feature>
<dbReference type="OrthoDB" id="8002258at2"/>
<reference evidence="3" key="1">
    <citation type="submission" date="2018-05" db="EMBL/GenBank/DDBJ databases">
        <title>Complete Genome Sequence of Methylobacterium sp. 17SD2-17.</title>
        <authorList>
            <person name="Srinivasan S."/>
        </authorList>
    </citation>
    <scope>NUCLEOTIDE SEQUENCE [LARGE SCALE GENOMIC DNA]</scope>
    <source>
        <strain evidence="3">17SD2-17</strain>
    </source>
</reference>
<dbReference type="EMBL" id="CP029550">
    <property type="protein sequence ID" value="AWN42634.1"/>
    <property type="molecule type" value="Genomic_DNA"/>
</dbReference>
<gene>
    <name evidence="2" type="ORF">DK389_21660</name>
</gene>
<evidence type="ECO:0000256" key="1">
    <source>
        <dbReference type="SAM" id="Phobius"/>
    </source>
</evidence>
<proteinExistence type="predicted"/>
<keyword evidence="1" id="KW-0812">Transmembrane</keyword>
<dbReference type="KEGG" id="mets:DK389_21660"/>
<dbReference type="Proteomes" id="UP000245926">
    <property type="component" value="Chromosome"/>
</dbReference>
<sequence>MTLPNTFSRAAAPVRRDRSAAAILIMMVLVFAPVLGMHVVAVAFSSDAASVTKSWAADGVATLLRLGHGSPG</sequence>
<evidence type="ECO:0000313" key="2">
    <source>
        <dbReference type="EMBL" id="AWN42634.1"/>
    </source>
</evidence>
<keyword evidence="1" id="KW-1133">Transmembrane helix</keyword>
<evidence type="ECO:0000313" key="3">
    <source>
        <dbReference type="Proteomes" id="UP000245926"/>
    </source>
</evidence>
<keyword evidence="1" id="KW-0472">Membrane</keyword>
<dbReference type="AlphaFoldDB" id="A0A2U8W928"/>
<protein>
    <submittedName>
        <fullName evidence="2">Uncharacterized protein</fullName>
    </submittedName>
</protein>
<name>A0A2U8W928_9HYPH</name>
<accession>A0A2U8W928</accession>